<evidence type="ECO:0000313" key="5">
    <source>
        <dbReference type="Proteomes" id="UP001174936"/>
    </source>
</evidence>
<keyword evidence="2" id="KW-0812">Transmembrane</keyword>
<feature type="region of interest" description="Disordered" evidence="1">
    <location>
        <begin position="150"/>
        <end position="196"/>
    </location>
</feature>
<evidence type="ECO:0000256" key="1">
    <source>
        <dbReference type="SAM" id="MobiDB-lite"/>
    </source>
</evidence>
<evidence type="ECO:0000313" key="4">
    <source>
        <dbReference type="EMBL" id="KAK0642995.1"/>
    </source>
</evidence>
<reference evidence="4" key="1">
    <citation type="submission" date="2023-06" db="EMBL/GenBank/DDBJ databases">
        <title>Genome-scale phylogeny and comparative genomics of the fungal order Sordariales.</title>
        <authorList>
            <consortium name="Lawrence Berkeley National Laboratory"/>
            <person name="Hensen N."/>
            <person name="Bonometti L."/>
            <person name="Westerberg I."/>
            <person name="Brannstrom I.O."/>
            <person name="Guillou S."/>
            <person name="Cros-Aarteil S."/>
            <person name="Calhoun S."/>
            <person name="Haridas S."/>
            <person name="Kuo A."/>
            <person name="Mondo S."/>
            <person name="Pangilinan J."/>
            <person name="Riley R."/>
            <person name="Labutti K."/>
            <person name="Andreopoulos B."/>
            <person name="Lipzen A."/>
            <person name="Chen C."/>
            <person name="Yanf M."/>
            <person name="Daum C."/>
            <person name="Ng V."/>
            <person name="Clum A."/>
            <person name="Steindorff A."/>
            <person name="Ohm R."/>
            <person name="Martin F."/>
            <person name="Silar P."/>
            <person name="Natvig D."/>
            <person name="Lalanne C."/>
            <person name="Gautier V."/>
            <person name="Ament-Velasquez S.L."/>
            <person name="Kruys A."/>
            <person name="Hutchinson M.I."/>
            <person name="Powell A.J."/>
            <person name="Barry K."/>
            <person name="Miller A.N."/>
            <person name="Grigoriev I.V."/>
            <person name="Debuchy R."/>
            <person name="Gladieux P."/>
            <person name="Thoren M.H."/>
            <person name="Johannesson H."/>
        </authorList>
    </citation>
    <scope>NUCLEOTIDE SEQUENCE</scope>
    <source>
        <strain evidence="4">SMH2532-1</strain>
    </source>
</reference>
<keyword evidence="2" id="KW-0472">Membrane</keyword>
<feature type="compositionally biased region" description="Polar residues" evidence="1">
    <location>
        <begin position="184"/>
        <end position="195"/>
    </location>
</feature>
<keyword evidence="5" id="KW-1185">Reference proteome</keyword>
<name>A0AA40CLK8_9PEZI</name>
<evidence type="ECO:0000256" key="3">
    <source>
        <dbReference type="SAM" id="SignalP"/>
    </source>
</evidence>
<feature type="signal peptide" evidence="3">
    <location>
        <begin position="1"/>
        <end position="18"/>
    </location>
</feature>
<accession>A0AA40CLK8</accession>
<dbReference type="EMBL" id="JAULSV010000005">
    <property type="protein sequence ID" value="KAK0642995.1"/>
    <property type="molecule type" value="Genomic_DNA"/>
</dbReference>
<feature type="chain" id="PRO_5041457561" evidence="3">
    <location>
        <begin position="19"/>
        <end position="310"/>
    </location>
</feature>
<dbReference type="AlphaFoldDB" id="A0AA40CLK8"/>
<evidence type="ECO:0000256" key="2">
    <source>
        <dbReference type="SAM" id="Phobius"/>
    </source>
</evidence>
<proteinExistence type="predicted"/>
<protein>
    <submittedName>
        <fullName evidence="4">Uncharacterized protein</fullName>
    </submittedName>
</protein>
<dbReference type="Proteomes" id="UP001174936">
    <property type="component" value="Unassembled WGS sequence"/>
</dbReference>
<keyword evidence="2" id="KW-1133">Transmembrane helix</keyword>
<feature type="region of interest" description="Disordered" evidence="1">
    <location>
        <begin position="283"/>
        <end position="310"/>
    </location>
</feature>
<gene>
    <name evidence="4" type="ORF">B0T16DRAFT_415061</name>
</gene>
<feature type="compositionally biased region" description="Low complexity" evidence="1">
    <location>
        <begin position="150"/>
        <end position="183"/>
    </location>
</feature>
<feature type="transmembrane region" description="Helical" evidence="2">
    <location>
        <begin position="214"/>
        <end position="238"/>
    </location>
</feature>
<organism evidence="4 5">
    <name type="scientific">Cercophora newfieldiana</name>
    <dbReference type="NCBI Taxonomy" id="92897"/>
    <lineage>
        <taxon>Eukaryota</taxon>
        <taxon>Fungi</taxon>
        <taxon>Dikarya</taxon>
        <taxon>Ascomycota</taxon>
        <taxon>Pezizomycotina</taxon>
        <taxon>Sordariomycetes</taxon>
        <taxon>Sordariomycetidae</taxon>
        <taxon>Sordariales</taxon>
        <taxon>Lasiosphaeriaceae</taxon>
        <taxon>Cercophora</taxon>
    </lineage>
</organism>
<keyword evidence="3" id="KW-0732">Signal</keyword>
<sequence length="310" mass="32224">MRLLSLLVVCSEVMRVAGVVTTSNRSPTTLAVSKRAPFVTRFSTIFFSGDPSQIRTAEIGFDARVDVDRSLWGFCPTSVFVASDCGLAGNCIDRHACPRGCGKGGGLTTFTCTGSSGEFCTTAELYLSGGIGPFSYIGCGGGPTTDRYSAFTTTPTSATTTATPSSRTPTSSSTPPLTTAQASESRANSTALSVPTSAAGAESASAGTTPNNTAAIIGGVIGCVALLCGSGIVITWLLRRQRSKNNLAVKPSSNLEPAPQYDENVDGGWQEVKTMVVKPELESREMYSWKREGSEGAAELPGGWTPNGRS</sequence>
<comment type="caution">
    <text evidence="4">The sequence shown here is derived from an EMBL/GenBank/DDBJ whole genome shotgun (WGS) entry which is preliminary data.</text>
</comment>
<feature type="compositionally biased region" description="Basic and acidic residues" evidence="1">
    <location>
        <begin position="283"/>
        <end position="294"/>
    </location>
</feature>